<dbReference type="Pfam" id="PF18920">
    <property type="entry name" value="DUF5671"/>
    <property type="match status" value="1"/>
</dbReference>
<feature type="transmembrane region" description="Helical" evidence="1">
    <location>
        <begin position="87"/>
        <end position="111"/>
    </location>
</feature>
<sequence>MPCLYGLMFVALLTVTYNLIDLGFNLIELWLPDPLYSERGFGNLGAMRWSIAVLVVALPVFLWLDRRAARALSDDPGQRRAPLRQKFGAMTLFLSVLALLGAAVAVVYAGLTGVVTTQFLAKVALVVLLALLVIAWFRDFLAEP</sequence>
<feature type="transmembrane region" description="Helical" evidence="1">
    <location>
        <begin position="117"/>
        <end position="137"/>
    </location>
</feature>
<dbReference type="EMBL" id="JALZWP010000002">
    <property type="protein sequence ID" value="MCL1627682.1"/>
    <property type="molecule type" value="Genomic_DNA"/>
</dbReference>
<evidence type="ECO:0000313" key="3">
    <source>
        <dbReference type="EMBL" id="MCL1627682.1"/>
    </source>
</evidence>
<feature type="domain" description="DUF5671" evidence="2">
    <location>
        <begin position="4"/>
        <end position="136"/>
    </location>
</feature>
<evidence type="ECO:0000256" key="1">
    <source>
        <dbReference type="SAM" id="Phobius"/>
    </source>
</evidence>
<name>A0ABT0LYJ9_9RHOB</name>
<protein>
    <submittedName>
        <fullName evidence="3">DUF5671 domain-containing protein</fullName>
    </submittedName>
</protein>
<proteinExistence type="predicted"/>
<reference evidence="3 4" key="1">
    <citation type="submission" date="2022-05" db="EMBL/GenBank/DDBJ databases">
        <title>Seasonal and diel survey of microbial diversity of the Tyrrhenian coast.</title>
        <authorList>
            <person name="Gattoni G."/>
            <person name="Corral P."/>
        </authorList>
    </citation>
    <scope>NUCLEOTIDE SEQUENCE [LARGE SCALE GENOMIC DNA]</scope>
    <source>
        <strain evidence="3 4">V10</strain>
    </source>
</reference>
<evidence type="ECO:0000313" key="4">
    <source>
        <dbReference type="Proteomes" id="UP001202550"/>
    </source>
</evidence>
<keyword evidence="1" id="KW-1133">Transmembrane helix</keyword>
<organism evidence="3 4">
    <name type="scientific">Roseinatronobacter domitianus</name>
    <dbReference type="NCBI Taxonomy" id="2940293"/>
    <lineage>
        <taxon>Bacteria</taxon>
        <taxon>Pseudomonadati</taxon>
        <taxon>Pseudomonadota</taxon>
        <taxon>Alphaproteobacteria</taxon>
        <taxon>Rhodobacterales</taxon>
        <taxon>Paracoccaceae</taxon>
        <taxon>Roseinatronobacter</taxon>
    </lineage>
</organism>
<keyword evidence="1" id="KW-0812">Transmembrane</keyword>
<dbReference type="Proteomes" id="UP001202550">
    <property type="component" value="Unassembled WGS sequence"/>
</dbReference>
<accession>A0ABT0LYJ9</accession>
<dbReference type="RefSeq" id="WP_249056233.1">
    <property type="nucleotide sequence ID" value="NZ_JALZWP010000002.1"/>
</dbReference>
<keyword evidence="1" id="KW-0472">Membrane</keyword>
<comment type="caution">
    <text evidence="3">The sequence shown here is derived from an EMBL/GenBank/DDBJ whole genome shotgun (WGS) entry which is preliminary data.</text>
</comment>
<feature type="transmembrane region" description="Helical" evidence="1">
    <location>
        <begin position="47"/>
        <end position="66"/>
    </location>
</feature>
<dbReference type="InterPro" id="IPR043728">
    <property type="entry name" value="DUF5671"/>
</dbReference>
<feature type="transmembrane region" description="Helical" evidence="1">
    <location>
        <begin position="7"/>
        <end position="27"/>
    </location>
</feature>
<evidence type="ECO:0000259" key="2">
    <source>
        <dbReference type="Pfam" id="PF18920"/>
    </source>
</evidence>
<gene>
    <name evidence="3" type="ORF">M3N55_02975</name>
</gene>
<keyword evidence="4" id="KW-1185">Reference proteome</keyword>